<feature type="transmembrane region" description="Helical" evidence="1">
    <location>
        <begin position="52"/>
        <end position="74"/>
    </location>
</feature>
<keyword evidence="1" id="KW-0472">Membrane</keyword>
<dbReference type="EMBL" id="SJPU01000001">
    <property type="protein sequence ID" value="TWU18087.1"/>
    <property type="molecule type" value="Genomic_DNA"/>
</dbReference>
<dbReference type="RefSeq" id="WP_146405146.1">
    <property type="nucleotide sequence ID" value="NZ_SJPU01000001.1"/>
</dbReference>
<organism evidence="2 3">
    <name type="scientific">Allorhodopirellula heiligendammensis</name>
    <dbReference type="NCBI Taxonomy" id="2714739"/>
    <lineage>
        <taxon>Bacteria</taxon>
        <taxon>Pseudomonadati</taxon>
        <taxon>Planctomycetota</taxon>
        <taxon>Planctomycetia</taxon>
        <taxon>Pirellulales</taxon>
        <taxon>Pirellulaceae</taxon>
        <taxon>Allorhodopirellula</taxon>
    </lineage>
</organism>
<feature type="transmembrane region" description="Helical" evidence="1">
    <location>
        <begin position="110"/>
        <end position="127"/>
    </location>
</feature>
<evidence type="ECO:0000313" key="2">
    <source>
        <dbReference type="EMBL" id="TWU18087.1"/>
    </source>
</evidence>
<dbReference type="OrthoDB" id="283956at2"/>
<keyword evidence="3" id="KW-1185">Reference proteome</keyword>
<dbReference type="Proteomes" id="UP000319908">
    <property type="component" value="Unassembled WGS sequence"/>
</dbReference>
<reference evidence="2 3" key="1">
    <citation type="journal article" date="2020" name="Antonie Van Leeuwenhoek">
        <title>Rhodopirellula heiligendammensis sp. nov., Rhodopirellula pilleata sp. nov., and Rhodopirellula solitaria sp. nov. isolated from natural or artificial marine surfaces in Northern Germany and California, USA, and emended description of the genus Rhodopirellula.</title>
        <authorList>
            <person name="Kallscheuer N."/>
            <person name="Wiegand S."/>
            <person name="Jogler M."/>
            <person name="Boedeker C."/>
            <person name="Peeters S.H."/>
            <person name="Rast P."/>
            <person name="Heuer A."/>
            <person name="Jetten M.S.M."/>
            <person name="Rohde M."/>
            <person name="Jogler C."/>
        </authorList>
    </citation>
    <scope>NUCLEOTIDE SEQUENCE [LARGE SCALE GENOMIC DNA]</scope>
    <source>
        <strain evidence="2 3">Poly21</strain>
    </source>
</reference>
<name>A0A5C6C266_9BACT</name>
<feature type="transmembrane region" description="Helical" evidence="1">
    <location>
        <begin position="235"/>
        <end position="260"/>
    </location>
</feature>
<sequence>MSGTSLYGMRLWPIIGYLAGSLLLPIAPFGPQAENPNFFTSVLGNALPYGPLINRATILGGLSLLMAGLIGWSAPSSSRKLRWLDVPMLCWIICPTVAGVFNASPFRQDIQQSVYLAFAWGAPYAVGRLCITHWDDLRICLLAFLIAGGVTFGFALIEFAGGRFYYEAIYGPHPFQMEGETRYFGYRPLLMMEDPNQFGMWFATVAIIACAFWLNSRQSNQYQTDAGPWLKASRVLVLPVFLFQAIGASVLSVFGMSLLIIQNPRVLSRGLLFAGALAIVLFACRGPILHYARQSLNTVPAARSAKAWLQDHSLGSLSWRLAREDDHLALIRQHPIVGWGDINFWRLNSDRVRPWGLVTLIAGAYGTLGVLCWVSLTVTPILAWFLSHHADDQRFCVFGKTVLVLLLVQLIDAFLNSGYLLTLVVLHGGMTSNCTVFCRTSTPGVSTVKTKK</sequence>
<accession>A0A5C6C266</accession>
<feature type="transmembrane region" description="Helical" evidence="1">
    <location>
        <begin position="12"/>
        <end position="32"/>
    </location>
</feature>
<feature type="transmembrane region" description="Helical" evidence="1">
    <location>
        <begin position="266"/>
        <end position="284"/>
    </location>
</feature>
<comment type="caution">
    <text evidence="2">The sequence shown here is derived from an EMBL/GenBank/DDBJ whole genome shotgun (WGS) entry which is preliminary data.</text>
</comment>
<evidence type="ECO:0000256" key="1">
    <source>
        <dbReference type="SAM" id="Phobius"/>
    </source>
</evidence>
<feature type="transmembrane region" description="Helical" evidence="1">
    <location>
        <begin position="355"/>
        <end position="382"/>
    </location>
</feature>
<dbReference type="AlphaFoldDB" id="A0A5C6C266"/>
<feature type="transmembrane region" description="Helical" evidence="1">
    <location>
        <begin position="86"/>
        <end position="104"/>
    </location>
</feature>
<feature type="transmembrane region" description="Helical" evidence="1">
    <location>
        <begin position="402"/>
        <end position="426"/>
    </location>
</feature>
<proteinExistence type="predicted"/>
<evidence type="ECO:0000313" key="3">
    <source>
        <dbReference type="Proteomes" id="UP000319908"/>
    </source>
</evidence>
<keyword evidence="1" id="KW-1133">Transmembrane helix</keyword>
<gene>
    <name evidence="2" type="ORF">Poly21_02420</name>
</gene>
<evidence type="ECO:0008006" key="4">
    <source>
        <dbReference type="Google" id="ProtNLM"/>
    </source>
</evidence>
<feature type="transmembrane region" description="Helical" evidence="1">
    <location>
        <begin position="139"/>
        <end position="157"/>
    </location>
</feature>
<keyword evidence="1" id="KW-0812">Transmembrane</keyword>
<feature type="transmembrane region" description="Helical" evidence="1">
    <location>
        <begin position="198"/>
        <end position="214"/>
    </location>
</feature>
<protein>
    <recommendedName>
        <fullName evidence="4">O-Antigen ligase</fullName>
    </recommendedName>
</protein>